<keyword evidence="4" id="KW-0121">Carboxypeptidase</keyword>
<name>A0A087E0K4_9BIFI</name>
<dbReference type="GO" id="GO:0004185">
    <property type="term" value="F:serine-type carboxypeptidase activity"/>
    <property type="evidence" value="ECO:0007669"/>
    <property type="project" value="InterPro"/>
</dbReference>
<dbReference type="SUPFAM" id="SSF56601">
    <property type="entry name" value="beta-lactamase/transpeptidase-like"/>
    <property type="match status" value="1"/>
</dbReference>
<dbReference type="EMBL" id="JGZP01000002">
    <property type="protein sequence ID" value="KFJ01305.1"/>
    <property type="molecule type" value="Genomic_DNA"/>
</dbReference>
<evidence type="ECO:0000256" key="3">
    <source>
        <dbReference type="SAM" id="SignalP"/>
    </source>
</evidence>
<evidence type="ECO:0000313" key="5">
    <source>
        <dbReference type="Proteomes" id="UP000029004"/>
    </source>
</evidence>
<comment type="similarity">
    <text evidence="1">Belongs to the peptidase S13 family.</text>
</comment>
<dbReference type="AlphaFoldDB" id="A0A087E0K4"/>
<accession>A0A087E0K4</accession>
<evidence type="ECO:0000256" key="1">
    <source>
        <dbReference type="ARBA" id="ARBA00006096"/>
    </source>
</evidence>
<dbReference type="InterPro" id="IPR000667">
    <property type="entry name" value="Peptidase_S13"/>
</dbReference>
<dbReference type="Gene3D" id="3.40.710.10">
    <property type="entry name" value="DD-peptidase/beta-lactamase superfamily"/>
    <property type="match status" value="2"/>
</dbReference>
<organism evidence="4 5">
    <name type="scientific">Bifidobacterium stellenboschense</name>
    <dbReference type="NCBI Taxonomy" id="762211"/>
    <lineage>
        <taxon>Bacteria</taxon>
        <taxon>Bacillati</taxon>
        <taxon>Actinomycetota</taxon>
        <taxon>Actinomycetes</taxon>
        <taxon>Bifidobacteriales</taxon>
        <taxon>Bifidobacteriaceae</taxon>
        <taxon>Bifidobacterium</taxon>
    </lineage>
</organism>
<evidence type="ECO:0000256" key="2">
    <source>
        <dbReference type="ARBA" id="ARBA00022801"/>
    </source>
</evidence>
<dbReference type="GO" id="GO:0000270">
    <property type="term" value="P:peptidoglycan metabolic process"/>
    <property type="evidence" value="ECO:0007669"/>
    <property type="project" value="TreeGrafter"/>
</dbReference>
<keyword evidence="2" id="KW-0378">Hydrolase</keyword>
<dbReference type="Proteomes" id="UP000029004">
    <property type="component" value="Unassembled WGS sequence"/>
</dbReference>
<keyword evidence="5" id="KW-1185">Reference proteome</keyword>
<dbReference type="OrthoDB" id="56883at2"/>
<dbReference type="RefSeq" id="WP_034525838.1">
    <property type="nucleotide sequence ID" value="NZ_JGZP01000002.1"/>
</dbReference>
<dbReference type="eggNOG" id="COG2027">
    <property type="taxonomic scope" value="Bacteria"/>
</dbReference>
<keyword evidence="4" id="KW-0645">Protease</keyword>
<gene>
    <name evidence="4" type="ORF">BSTEL_1434</name>
</gene>
<sequence>MNETQSTVVRKSRRVAVCATSVALTLAACVGYTAADVADVAPGLLTLAPVETRAYPDPASTIAAGTVAGDADAGKAIDKSQAEALIKTLGEAEGVGDNYSVVIADAKGNVVAEHESSTPRQPASTTKTLTAFAAASTLEMGSTLDTTTYLTHASDAPTVVLKGGGDMLLGAGENDESHVNGRAGLATLARETGDALKAKGVTSVALAADDTLFGDDRTPAGIEENNDENRYYTPISSMAIDGGRDWSGLNAEDADDFEEYPMLSQNTAADVAATFKTLLAAQGIQVSDSTDTSGATDSARLAKVSSAPLNEVMAFMMRHSDNTLAELFGRLTALKLGTGNSIDGDVKAVAKVLADHGVNTDGLTMTSCSGLAPGTTLTVTTLAQVQSKYVDPDGGAAAASEGMALPGLVGTVKNRVSDDAARGLLRVKTGALGDVRALAGNASRAGGGVVTFAAIVNDPENGALANRALDAFAASLTKL</sequence>
<dbReference type="STRING" id="762211.BSTEL_1434"/>
<dbReference type="PANTHER" id="PTHR30023:SF0">
    <property type="entry name" value="PENICILLIN-SENSITIVE CARBOXYPEPTIDASE A"/>
    <property type="match status" value="1"/>
</dbReference>
<comment type="caution">
    <text evidence="4">The sequence shown here is derived from an EMBL/GenBank/DDBJ whole genome shotgun (WGS) entry which is preliminary data.</text>
</comment>
<dbReference type="InterPro" id="IPR012338">
    <property type="entry name" value="Beta-lactam/transpept-like"/>
</dbReference>
<evidence type="ECO:0000313" key="4">
    <source>
        <dbReference type="EMBL" id="KFJ01305.1"/>
    </source>
</evidence>
<dbReference type="PRINTS" id="PR00922">
    <property type="entry name" value="DADACBPTASE3"/>
</dbReference>
<feature type="chain" id="PRO_5001820452" evidence="3">
    <location>
        <begin position="35"/>
        <end position="479"/>
    </location>
</feature>
<keyword evidence="3" id="KW-0732">Signal</keyword>
<protein>
    <submittedName>
        <fullName evidence="4">D-alanyl-D-alanine carboxypeptidase/D-alanyl-D-alanine-endopeptidase</fullName>
    </submittedName>
</protein>
<dbReference type="Pfam" id="PF02113">
    <property type="entry name" value="Peptidase_S13"/>
    <property type="match status" value="2"/>
</dbReference>
<feature type="signal peptide" evidence="3">
    <location>
        <begin position="1"/>
        <end position="34"/>
    </location>
</feature>
<reference evidence="4 5" key="1">
    <citation type="submission" date="2014-03" db="EMBL/GenBank/DDBJ databases">
        <title>Genomics of Bifidobacteria.</title>
        <authorList>
            <person name="Ventura M."/>
            <person name="Milani C."/>
            <person name="Lugli G.A."/>
        </authorList>
    </citation>
    <scope>NUCLEOTIDE SEQUENCE [LARGE SCALE GENOMIC DNA]</scope>
    <source>
        <strain evidence="4 5">DSM 23968</strain>
    </source>
</reference>
<dbReference type="GO" id="GO:0006508">
    <property type="term" value="P:proteolysis"/>
    <property type="evidence" value="ECO:0007669"/>
    <property type="project" value="InterPro"/>
</dbReference>
<dbReference type="PANTHER" id="PTHR30023">
    <property type="entry name" value="D-ALANYL-D-ALANINE CARBOXYPEPTIDASE"/>
    <property type="match status" value="1"/>
</dbReference>
<proteinExistence type="inferred from homology"/>